<dbReference type="InterPro" id="IPR036397">
    <property type="entry name" value="RNaseH_sf"/>
</dbReference>
<dbReference type="Gene3D" id="3.30.420.10">
    <property type="entry name" value="Ribonuclease H-like superfamily/Ribonuclease H"/>
    <property type="match status" value="1"/>
</dbReference>
<sequence>MKRHKCTIQFLRITSSLRRSIHTRPKIPFRFSTFNLTDRHPPKGLTLLHPYFHQTCDISKRYRSSIPLNYTTSEEIESHLLHGLTEADADHWPVNLVQDKQTADRVIQQIYALGPDHVHACDTEVADIDVKSVGPVGNGKVTCLSIYSGPDVNYGNGPYIWVDNLDNAEGTLAYFRAFLEDINLNKVWHNYSFDRHVLFNHGINAKGLHGDTMHMARLWNTARFKRGGYSLQALTSDLLLQRKKTMKELFGIPKPRKDGSPGKEKVISNVADLQRFPEFRKRWIRYSVFDAESTWFLHRVLRHKLQRTHWIEDADVLTGQQVNRSMYEFYLKYLVPFGECLTDIERKGMHVDREYLKRVEKTALDDRDRLERHVLNWVKRYCEEADRINVYSAAQKQQLLFAPYSDTHGKVILPAERSFEVENTEQHIEPGKQKPKKKRNITIRGFGLTPISFTASGLPAVTASVLEELAGNPTANPPRYGKAYNHFADKEEGAAACHALRALYEISSINTMLNSFILPLQELADSAGRVHCSLNLNTDTGRLSSRKPNLQNQPALEKDRYKIRDAFVAPKGKQLIVADYSQLELRLLAHITQCKAMIEAFRAGGDFHSRTAVAMYDHVAKAVESGEVLLEWDYTKNPSPPVPLLKEKFATERKNAKILNFSIAYGKTSFGLSKDFGVRRVEASKILEKWYGGRQEVRRWQEQAIDTARKFGYTRTLMGRYRRLPDAMLKSNSFTSRKAQSHAERAAVNTPIQGAAADLVMQAMLRINQNTDLRSMGWEMVCQIHDEIILEGPEVNAEQAKIIVKDLMENPFERSLSVDLQVDAKIDRSWYRAK</sequence>
<dbReference type="Proteomes" id="UP000053237">
    <property type="component" value="Unassembled WGS sequence"/>
</dbReference>
<dbReference type="FunFam" id="3.30.420.10:FF:000138">
    <property type="entry name" value="DNA polymerase I"/>
    <property type="match status" value="1"/>
</dbReference>
<reference evidence="3 4" key="1">
    <citation type="submission" date="2012-05" db="EMBL/GenBank/DDBJ databases">
        <title>Recombination and specialization in a pathogen metapopulation.</title>
        <authorList>
            <person name="Gardiner A."/>
            <person name="Kemen E."/>
            <person name="Schultz-Larsen T."/>
            <person name="MacLean D."/>
            <person name="Van Oosterhout C."/>
            <person name="Jones J.D.G."/>
        </authorList>
    </citation>
    <scope>NUCLEOTIDE SEQUENCE [LARGE SCALE GENOMIC DNA]</scope>
    <source>
        <strain evidence="3 4">Ac Nc2</strain>
    </source>
</reference>
<dbReference type="InterPro" id="IPR001098">
    <property type="entry name" value="DNA-dir_DNA_pol_A_palm_dom"/>
</dbReference>
<dbReference type="SUPFAM" id="SSF53098">
    <property type="entry name" value="Ribonuclease H-like"/>
    <property type="match status" value="1"/>
</dbReference>
<dbReference type="Pfam" id="PF00476">
    <property type="entry name" value="DNA_pol_A"/>
    <property type="match status" value="2"/>
</dbReference>
<dbReference type="InterPro" id="IPR043502">
    <property type="entry name" value="DNA/RNA_pol_sf"/>
</dbReference>
<dbReference type="PANTHER" id="PTHR10133:SF27">
    <property type="entry name" value="DNA POLYMERASE NU"/>
    <property type="match status" value="1"/>
</dbReference>
<dbReference type="GO" id="GO:0008408">
    <property type="term" value="F:3'-5' exonuclease activity"/>
    <property type="evidence" value="ECO:0007669"/>
    <property type="project" value="InterPro"/>
</dbReference>
<evidence type="ECO:0000256" key="1">
    <source>
        <dbReference type="ARBA" id="ARBA00022705"/>
    </source>
</evidence>
<dbReference type="PRINTS" id="PR00868">
    <property type="entry name" value="DNAPOLI"/>
</dbReference>
<dbReference type="STRING" id="65357.A0A024GH57"/>
<dbReference type="CDD" id="cd08640">
    <property type="entry name" value="DNA_pol_A_plastid_like"/>
    <property type="match status" value="1"/>
</dbReference>
<dbReference type="InterPro" id="IPR002298">
    <property type="entry name" value="DNA_polymerase_A"/>
</dbReference>
<accession>A0A024GH57</accession>
<gene>
    <name evidence="3" type="ORF">BN9_069480</name>
</gene>
<dbReference type="GO" id="GO:0006261">
    <property type="term" value="P:DNA-templated DNA replication"/>
    <property type="evidence" value="ECO:0007669"/>
    <property type="project" value="InterPro"/>
</dbReference>
<dbReference type="InterPro" id="IPR012337">
    <property type="entry name" value="RNaseH-like_sf"/>
</dbReference>
<dbReference type="OrthoDB" id="275278at2759"/>
<dbReference type="GO" id="GO:0003677">
    <property type="term" value="F:DNA binding"/>
    <property type="evidence" value="ECO:0007669"/>
    <property type="project" value="InterPro"/>
</dbReference>
<dbReference type="SMART" id="SM00482">
    <property type="entry name" value="POLAc"/>
    <property type="match status" value="1"/>
</dbReference>
<dbReference type="PANTHER" id="PTHR10133">
    <property type="entry name" value="DNA POLYMERASE I"/>
    <property type="match status" value="1"/>
</dbReference>
<dbReference type="Gene3D" id="1.10.150.20">
    <property type="entry name" value="5' to 3' exonuclease, C-terminal subdomain"/>
    <property type="match status" value="1"/>
</dbReference>
<proteinExistence type="predicted"/>
<keyword evidence="1" id="KW-0235">DNA replication</keyword>
<comment type="caution">
    <text evidence="3">The sequence shown here is derived from an EMBL/GenBank/DDBJ whole genome shotgun (WGS) entry which is preliminary data.</text>
</comment>
<dbReference type="GO" id="GO:0006302">
    <property type="term" value="P:double-strand break repair"/>
    <property type="evidence" value="ECO:0007669"/>
    <property type="project" value="TreeGrafter"/>
</dbReference>
<keyword evidence="4" id="KW-1185">Reference proteome</keyword>
<feature type="domain" description="DNA-directed DNA polymerase family A palm" evidence="2">
    <location>
        <begin position="562"/>
        <end position="796"/>
    </location>
</feature>
<organism evidence="3 4">
    <name type="scientific">Albugo candida</name>
    <dbReference type="NCBI Taxonomy" id="65357"/>
    <lineage>
        <taxon>Eukaryota</taxon>
        <taxon>Sar</taxon>
        <taxon>Stramenopiles</taxon>
        <taxon>Oomycota</taxon>
        <taxon>Peronosporomycetes</taxon>
        <taxon>Albuginales</taxon>
        <taxon>Albuginaceae</taxon>
        <taxon>Albugo</taxon>
    </lineage>
</organism>
<dbReference type="InParanoid" id="A0A024GH57"/>
<protein>
    <recommendedName>
        <fullName evidence="2">DNA-directed DNA polymerase family A palm domain-containing protein</fullName>
    </recommendedName>
</protein>
<dbReference type="Pfam" id="PF01612">
    <property type="entry name" value="DNA_pol_A_exo1"/>
    <property type="match status" value="1"/>
</dbReference>
<dbReference type="Gene3D" id="1.20.1060.10">
    <property type="entry name" value="Taq DNA Polymerase, Chain T, domain 4"/>
    <property type="match status" value="1"/>
</dbReference>
<name>A0A024GH57_9STRA</name>
<evidence type="ECO:0000259" key="2">
    <source>
        <dbReference type="SMART" id="SM00482"/>
    </source>
</evidence>
<dbReference type="EMBL" id="CAIX01000115">
    <property type="protein sequence ID" value="CCI46020.1"/>
    <property type="molecule type" value="Genomic_DNA"/>
</dbReference>
<dbReference type="InterPro" id="IPR002562">
    <property type="entry name" value="3'-5'_exonuclease_dom"/>
</dbReference>
<evidence type="ECO:0000313" key="3">
    <source>
        <dbReference type="EMBL" id="CCI46020.1"/>
    </source>
</evidence>
<dbReference type="SUPFAM" id="SSF56672">
    <property type="entry name" value="DNA/RNA polymerases"/>
    <property type="match status" value="1"/>
</dbReference>
<dbReference type="GO" id="GO:0003887">
    <property type="term" value="F:DNA-directed DNA polymerase activity"/>
    <property type="evidence" value="ECO:0007669"/>
    <property type="project" value="InterPro"/>
</dbReference>
<evidence type="ECO:0000313" key="4">
    <source>
        <dbReference type="Proteomes" id="UP000053237"/>
    </source>
</evidence>
<dbReference type="Gene3D" id="3.30.70.370">
    <property type="match status" value="1"/>
</dbReference>
<dbReference type="AlphaFoldDB" id="A0A024GH57"/>